<accession>A0A0F9HAJ8</accession>
<dbReference type="GO" id="GO:0000976">
    <property type="term" value="F:transcription cis-regulatory region binding"/>
    <property type="evidence" value="ECO:0007669"/>
    <property type="project" value="TreeGrafter"/>
</dbReference>
<keyword evidence="3" id="KW-0805">Transcription regulation</keyword>
<evidence type="ECO:0000256" key="1">
    <source>
        <dbReference type="ARBA" id="ARBA00022553"/>
    </source>
</evidence>
<dbReference type="PANTHER" id="PTHR48111">
    <property type="entry name" value="REGULATOR OF RPOS"/>
    <property type="match status" value="1"/>
</dbReference>
<dbReference type="GO" id="GO:0032993">
    <property type="term" value="C:protein-DNA complex"/>
    <property type="evidence" value="ECO:0007669"/>
    <property type="project" value="TreeGrafter"/>
</dbReference>
<name>A0A0F9HAJ8_9ZZZZ</name>
<feature type="domain" description="Response regulatory" evidence="6">
    <location>
        <begin position="167"/>
        <end position="282"/>
    </location>
</feature>
<dbReference type="PANTHER" id="PTHR48111:SF1">
    <property type="entry name" value="TWO-COMPONENT RESPONSE REGULATOR ORR33"/>
    <property type="match status" value="1"/>
</dbReference>
<evidence type="ECO:0000256" key="4">
    <source>
        <dbReference type="ARBA" id="ARBA00023125"/>
    </source>
</evidence>
<dbReference type="SUPFAM" id="SSF52172">
    <property type="entry name" value="CheY-like"/>
    <property type="match status" value="1"/>
</dbReference>
<keyword evidence="1" id="KW-0597">Phosphoprotein</keyword>
<evidence type="ECO:0000313" key="7">
    <source>
        <dbReference type="EMBL" id="KKM08149.1"/>
    </source>
</evidence>
<keyword evidence="5" id="KW-0804">Transcription</keyword>
<dbReference type="GO" id="GO:0000156">
    <property type="term" value="F:phosphorelay response regulator activity"/>
    <property type="evidence" value="ECO:0007669"/>
    <property type="project" value="TreeGrafter"/>
</dbReference>
<dbReference type="SMART" id="SM00448">
    <property type="entry name" value="REC"/>
    <property type="match status" value="1"/>
</dbReference>
<evidence type="ECO:0000256" key="3">
    <source>
        <dbReference type="ARBA" id="ARBA00023015"/>
    </source>
</evidence>
<dbReference type="Pfam" id="PF00072">
    <property type="entry name" value="Response_reg"/>
    <property type="match status" value="1"/>
</dbReference>
<dbReference type="Gene3D" id="1.10.287.130">
    <property type="match status" value="1"/>
</dbReference>
<reference evidence="7" key="1">
    <citation type="journal article" date="2015" name="Nature">
        <title>Complex archaea that bridge the gap between prokaryotes and eukaryotes.</title>
        <authorList>
            <person name="Spang A."/>
            <person name="Saw J.H."/>
            <person name="Jorgensen S.L."/>
            <person name="Zaremba-Niedzwiedzka K."/>
            <person name="Martijn J."/>
            <person name="Lind A.E."/>
            <person name="van Eijk R."/>
            <person name="Schleper C."/>
            <person name="Guy L."/>
            <person name="Ettema T.J."/>
        </authorList>
    </citation>
    <scope>NUCLEOTIDE SEQUENCE</scope>
</reference>
<evidence type="ECO:0000259" key="6">
    <source>
        <dbReference type="PROSITE" id="PS50110"/>
    </source>
</evidence>
<dbReference type="GO" id="GO:0005829">
    <property type="term" value="C:cytosol"/>
    <property type="evidence" value="ECO:0007669"/>
    <property type="project" value="TreeGrafter"/>
</dbReference>
<evidence type="ECO:0000256" key="2">
    <source>
        <dbReference type="ARBA" id="ARBA00023012"/>
    </source>
</evidence>
<dbReference type="InterPro" id="IPR036097">
    <property type="entry name" value="HisK_dim/P_sf"/>
</dbReference>
<dbReference type="GO" id="GO:0006355">
    <property type="term" value="P:regulation of DNA-templated transcription"/>
    <property type="evidence" value="ECO:0007669"/>
    <property type="project" value="TreeGrafter"/>
</dbReference>
<dbReference type="SUPFAM" id="SSF47384">
    <property type="entry name" value="Homodimeric domain of signal transducing histidine kinase"/>
    <property type="match status" value="1"/>
</dbReference>
<evidence type="ECO:0000256" key="5">
    <source>
        <dbReference type="ARBA" id="ARBA00023163"/>
    </source>
</evidence>
<protein>
    <recommendedName>
        <fullName evidence="6">Response regulatory domain-containing protein</fullName>
    </recommendedName>
</protein>
<dbReference type="EMBL" id="LAZR01015615">
    <property type="protein sequence ID" value="KKM08149.1"/>
    <property type="molecule type" value="Genomic_DNA"/>
</dbReference>
<comment type="caution">
    <text evidence="7">The sequence shown here is derived from an EMBL/GenBank/DDBJ whole genome shotgun (WGS) entry which is preliminary data.</text>
</comment>
<keyword evidence="4" id="KW-0238">DNA-binding</keyword>
<sequence>MVISISDNSKKTKKMEDYENETGKFAIWRGRVTEGFKKWQKGEKIYEKDKERIMILVSDEVKSKWQNFAKNFEYTTVSKLIREAVNSFIELKENNSSRKPLPQISHELKEALTIIKGYSHLLFEEYKEQLDWEVISKIKTIYDQSLILEDKIIDNLEQPKVEKFSYDILIIDDELLTINLLVDYFEMKNYTCKYFLTGTEALEEMKYSTPKLILLDILLPDIDGFEICKKIKSNENLKKVPVFYITAVPHSEVVGKMSETGADGYFLKPFDFSKFKILFDYL</sequence>
<organism evidence="7">
    <name type="scientific">marine sediment metagenome</name>
    <dbReference type="NCBI Taxonomy" id="412755"/>
    <lineage>
        <taxon>unclassified sequences</taxon>
        <taxon>metagenomes</taxon>
        <taxon>ecological metagenomes</taxon>
    </lineage>
</organism>
<dbReference type="InterPro" id="IPR011006">
    <property type="entry name" value="CheY-like_superfamily"/>
</dbReference>
<proteinExistence type="predicted"/>
<dbReference type="Gene3D" id="3.40.50.2300">
    <property type="match status" value="1"/>
</dbReference>
<dbReference type="AlphaFoldDB" id="A0A0F9HAJ8"/>
<dbReference type="InterPro" id="IPR039420">
    <property type="entry name" value="WalR-like"/>
</dbReference>
<dbReference type="GO" id="GO:0000155">
    <property type="term" value="F:phosphorelay sensor kinase activity"/>
    <property type="evidence" value="ECO:0007669"/>
    <property type="project" value="InterPro"/>
</dbReference>
<keyword evidence="2" id="KW-0902">Two-component regulatory system</keyword>
<dbReference type="PROSITE" id="PS50110">
    <property type="entry name" value="RESPONSE_REGULATORY"/>
    <property type="match status" value="1"/>
</dbReference>
<gene>
    <name evidence="7" type="ORF">LCGC14_1726780</name>
</gene>
<dbReference type="InterPro" id="IPR001789">
    <property type="entry name" value="Sig_transdc_resp-reg_receiver"/>
</dbReference>